<accession>A0ABY4GRN5</accession>
<dbReference type="EMBL" id="CP095071">
    <property type="protein sequence ID" value="UOQ87053.1"/>
    <property type="molecule type" value="Genomic_DNA"/>
</dbReference>
<feature type="domain" description="Glycosyltransferase subfamily 4-like N-terminal" evidence="2">
    <location>
        <begin position="57"/>
        <end position="167"/>
    </location>
</feature>
<dbReference type="Proteomes" id="UP000831537">
    <property type="component" value="Chromosome"/>
</dbReference>
<organism evidence="3 4">
    <name type="scientific">Gracilibacillus salinarum</name>
    <dbReference type="NCBI Taxonomy" id="2932255"/>
    <lineage>
        <taxon>Bacteria</taxon>
        <taxon>Bacillati</taxon>
        <taxon>Bacillota</taxon>
        <taxon>Bacilli</taxon>
        <taxon>Bacillales</taxon>
        <taxon>Bacillaceae</taxon>
        <taxon>Gracilibacillus</taxon>
    </lineage>
</organism>
<proteinExistence type="predicted"/>
<reference evidence="3 4" key="1">
    <citation type="submission" date="2022-04" db="EMBL/GenBank/DDBJ databases">
        <title>Gracilibacillus sp. isolated from saltern.</title>
        <authorList>
            <person name="Won M."/>
            <person name="Lee C.-M."/>
            <person name="Woen H.-Y."/>
            <person name="Kwon S.-W."/>
        </authorList>
    </citation>
    <scope>NUCLEOTIDE SEQUENCE [LARGE SCALE GENOMIC DNA]</scope>
    <source>
        <strain evidence="3 4">SSPM10-3</strain>
    </source>
</reference>
<dbReference type="PANTHER" id="PTHR45947">
    <property type="entry name" value="SULFOQUINOVOSYL TRANSFERASE SQD2"/>
    <property type="match status" value="1"/>
</dbReference>
<keyword evidence="3" id="KW-0808">Transferase</keyword>
<dbReference type="RefSeq" id="WP_244747495.1">
    <property type="nucleotide sequence ID" value="NZ_CP095071.1"/>
</dbReference>
<dbReference type="Pfam" id="PF00534">
    <property type="entry name" value="Glycos_transf_1"/>
    <property type="match status" value="1"/>
</dbReference>
<evidence type="ECO:0000313" key="4">
    <source>
        <dbReference type="Proteomes" id="UP000831537"/>
    </source>
</evidence>
<keyword evidence="3" id="KW-0328">Glycosyltransferase</keyword>
<dbReference type="InterPro" id="IPR028098">
    <property type="entry name" value="Glyco_trans_4-like_N"/>
</dbReference>
<feature type="domain" description="Glycosyl transferase family 1" evidence="1">
    <location>
        <begin position="180"/>
        <end position="346"/>
    </location>
</feature>
<keyword evidence="4" id="KW-1185">Reference proteome</keyword>
<gene>
    <name evidence="3" type="ORF">MUN87_09295</name>
</gene>
<evidence type="ECO:0000259" key="1">
    <source>
        <dbReference type="Pfam" id="PF00534"/>
    </source>
</evidence>
<protein>
    <submittedName>
        <fullName evidence="3">Glycosyltransferase</fullName>
        <ecNumber evidence="3">2.4.-.-</ecNumber>
    </submittedName>
</protein>
<dbReference type="EC" id="2.4.-.-" evidence="3"/>
<dbReference type="SUPFAM" id="SSF53756">
    <property type="entry name" value="UDP-Glycosyltransferase/glycogen phosphorylase"/>
    <property type="match status" value="1"/>
</dbReference>
<sequence>MLNKNKKVLVITNMYPSDKHPSFGIFVKNQVSALRDKELDIDVAAIQDQRMDKMHVIKKYLLWVFQIFKFLILNGKKYNVVHAHYVFPSGLFAMFFKRIFGTKVVVTAHGGDIDRMAKKNKIISKITNYILNGADHIIAVGYQLKEEIIQTYSINERKVSIINMGVNRKVFEPRSKLDTKSNLNLDQEHFHILFVGNLIKAKGVQELIFAFQDLQKKDQKIELHLIGAEKEPAFLADLKKEIGARELTKINFYPPKSQKEIAQWMAAADVFVLPSHMEGFGLVALEAMSCHTPVVGSDVGGLSYLLRNNAGIPVQPANQESLFNALEKILTDKSFRQILIDNGEKQADQNKESVQIDKLLNIYNLNGE</sequence>
<dbReference type="PANTHER" id="PTHR45947:SF15">
    <property type="entry name" value="TEICHURONIC ACID BIOSYNTHESIS GLYCOSYLTRANSFERASE TUAC-RELATED"/>
    <property type="match status" value="1"/>
</dbReference>
<evidence type="ECO:0000313" key="3">
    <source>
        <dbReference type="EMBL" id="UOQ87053.1"/>
    </source>
</evidence>
<dbReference type="InterPro" id="IPR001296">
    <property type="entry name" value="Glyco_trans_1"/>
</dbReference>
<evidence type="ECO:0000259" key="2">
    <source>
        <dbReference type="Pfam" id="PF13439"/>
    </source>
</evidence>
<name>A0ABY4GRN5_9BACI</name>
<dbReference type="Pfam" id="PF13439">
    <property type="entry name" value="Glyco_transf_4"/>
    <property type="match status" value="1"/>
</dbReference>
<dbReference type="GO" id="GO:0016757">
    <property type="term" value="F:glycosyltransferase activity"/>
    <property type="evidence" value="ECO:0007669"/>
    <property type="project" value="UniProtKB-KW"/>
</dbReference>
<dbReference type="Gene3D" id="3.40.50.2000">
    <property type="entry name" value="Glycogen Phosphorylase B"/>
    <property type="match status" value="2"/>
</dbReference>
<dbReference type="InterPro" id="IPR050194">
    <property type="entry name" value="Glycosyltransferase_grp1"/>
</dbReference>